<dbReference type="InterPro" id="IPR043128">
    <property type="entry name" value="Rev_trsase/Diguanyl_cyclase"/>
</dbReference>
<organism evidence="3 4">
    <name type="scientific">Slackia exigua (strain ATCC 700122 / DSM 15923 / CIP 105133 / JCM 11022 / KCTC 5966 / S-7)</name>
    <dbReference type="NCBI Taxonomy" id="649764"/>
    <lineage>
        <taxon>Bacteria</taxon>
        <taxon>Bacillati</taxon>
        <taxon>Actinomycetota</taxon>
        <taxon>Coriobacteriia</taxon>
        <taxon>Eggerthellales</taxon>
        <taxon>Eggerthellaceae</taxon>
        <taxon>Slackia</taxon>
    </lineage>
</organism>
<dbReference type="PANTHER" id="PTHR45138:SF9">
    <property type="entry name" value="DIGUANYLATE CYCLASE DGCM-RELATED"/>
    <property type="match status" value="1"/>
</dbReference>
<dbReference type="InterPro" id="IPR000160">
    <property type="entry name" value="GGDEF_dom"/>
</dbReference>
<dbReference type="SUPFAM" id="SSF55073">
    <property type="entry name" value="Nucleotide cyclase"/>
    <property type="match status" value="1"/>
</dbReference>
<dbReference type="PROSITE" id="PS50887">
    <property type="entry name" value="GGDEF"/>
    <property type="match status" value="1"/>
</dbReference>
<protein>
    <submittedName>
        <fullName evidence="3">Diguanylate cyclase (GGDEF) domain protein</fullName>
    </submittedName>
</protein>
<evidence type="ECO:0000259" key="2">
    <source>
        <dbReference type="PROSITE" id="PS50887"/>
    </source>
</evidence>
<feature type="transmembrane region" description="Helical" evidence="1">
    <location>
        <begin position="113"/>
        <end position="134"/>
    </location>
</feature>
<dbReference type="Proteomes" id="UP000006001">
    <property type="component" value="Unassembled WGS sequence"/>
</dbReference>
<keyword evidence="1" id="KW-0812">Transmembrane</keyword>
<feature type="transmembrane region" description="Helical" evidence="1">
    <location>
        <begin position="170"/>
        <end position="188"/>
    </location>
</feature>
<evidence type="ECO:0000313" key="4">
    <source>
        <dbReference type="Proteomes" id="UP000006001"/>
    </source>
</evidence>
<dbReference type="GO" id="GO:0052621">
    <property type="term" value="F:diguanylate cyclase activity"/>
    <property type="evidence" value="ECO:0007669"/>
    <property type="project" value="TreeGrafter"/>
</dbReference>
<dbReference type="Pfam" id="PF00990">
    <property type="entry name" value="GGDEF"/>
    <property type="match status" value="1"/>
</dbReference>
<dbReference type="EMBL" id="ACUX02000016">
    <property type="protein sequence ID" value="EEZ60658.1"/>
    <property type="molecule type" value="Genomic_DNA"/>
</dbReference>
<feature type="transmembrane region" description="Helical" evidence="1">
    <location>
        <begin position="218"/>
        <end position="239"/>
    </location>
</feature>
<comment type="caution">
    <text evidence="3">The sequence shown here is derived from an EMBL/GenBank/DDBJ whole genome shotgun (WGS) entry which is preliminary data.</text>
</comment>
<keyword evidence="1" id="KW-0472">Membrane</keyword>
<sequence length="481" mass="53265">MTYNVLRKNAQKCAPKRIGIGRRARSISESGEFMDPSQTTQQGSDPIRILLGINRLSDYERGFILDSNMHVGIAFAGVLMALEAFMFINSFALSSRPGAIEHIGIAWIMHHRLGYATQFVSAAVLLGVSLRHVLVRPCSHAVQTFALAQCLGIMLVLGTYAACGDVFRGNGLYALITQIVALTCIFVIRPAITVPLTLVSIEICFMFASYRGALSHGLIVNLSMFFAFIVIAACVRYLFAVQNAQRSEALLRQSKTDSLTRVGNVRLLREETLELVGSTATITILDLNDFKSCNDRCGHDIGDRVLIRVADGLVQSFGNEGRCYRMGGDEFIVTSTTLSYAEQNARLLSAQEFARKAIADEGICPKDMDISFAFGTITRHIATTRDLRKLERDVDRLMYVAKKSGTTPPPRLLTTGSKRAFRVRNARWIIWALRSARRIAFPTDADRCAVRGMPIRKMDAEDSSGWVLIGPRRRDTVRIAA</sequence>
<name>D0WHZ1_SLAES</name>
<dbReference type="NCBIfam" id="TIGR00254">
    <property type="entry name" value="GGDEF"/>
    <property type="match status" value="1"/>
</dbReference>
<keyword evidence="4" id="KW-1185">Reference proteome</keyword>
<dbReference type="InterPro" id="IPR029787">
    <property type="entry name" value="Nucleotide_cyclase"/>
</dbReference>
<keyword evidence="1" id="KW-1133">Transmembrane helix</keyword>
<feature type="transmembrane region" description="Helical" evidence="1">
    <location>
        <begin position="71"/>
        <end position="92"/>
    </location>
</feature>
<proteinExistence type="predicted"/>
<gene>
    <name evidence="3" type="ORF">HMPREF0762_01463</name>
</gene>
<dbReference type="CDD" id="cd01949">
    <property type="entry name" value="GGDEF"/>
    <property type="match status" value="1"/>
</dbReference>
<reference evidence="3" key="1">
    <citation type="submission" date="2009-10" db="EMBL/GenBank/DDBJ databases">
        <authorList>
            <person name="Weinstock G."/>
            <person name="Sodergren E."/>
            <person name="Clifton S."/>
            <person name="Fulton L."/>
            <person name="Fulton B."/>
            <person name="Courtney L."/>
            <person name="Fronick C."/>
            <person name="Harrison M."/>
            <person name="Strong C."/>
            <person name="Farmer C."/>
            <person name="Delahaunty K."/>
            <person name="Markovic C."/>
            <person name="Hall O."/>
            <person name="Minx P."/>
            <person name="Tomlinson C."/>
            <person name="Mitreva M."/>
            <person name="Nelson J."/>
            <person name="Hou S."/>
            <person name="Wollam A."/>
            <person name="Pepin K.H."/>
            <person name="Johnson M."/>
            <person name="Bhonagiri V."/>
            <person name="Nash W.E."/>
            <person name="Warren W."/>
            <person name="Chinwalla A."/>
            <person name="Mardis E.R."/>
            <person name="Wilson R.K."/>
        </authorList>
    </citation>
    <scope>NUCLEOTIDE SEQUENCE [LARGE SCALE GENOMIC DNA]</scope>
    <source>
        <strain evidence="3">ATCC 700122</strain>
    </source>
</reference>
<evidence type="ECO:0000256" key="1">
    <source>
        <dbReference type="SAM" id="Phobius"/>
    </source>
</evidence>
<accession>D0WHZ1</accession>
<dbReference type="Gene3D" id="3.30.70.270">
    <property type="match status" value="1"/>
</dbReference>
<dbReference type="eggNOG" id="COG2199">
    <property type="taxonomic scope" value="Bacteria"/>
</dbReference>
<dbReference type="SMART" id="SM00267">
    <property type="entry name" value="GGDEF"/>
    <property type="match status" value="1"/>
</dbReference>
<dbReference type="STRING" id="649764.HMPREF0762_01463"/>
<dbReference type="HOGENOM" id="CLU_567301_0_0_11"/>
<dbReference type="AlphaFoldDB" id="D0WHZ1"/>
<evidence type="ECO:0000313" key="3">
    <source>
        <dbReference type="EMBL" id="EEZ60658.1"/>
    </source>
</evidence>
<feature type="transmembrane region" description="Helical" evidence="1">
    <location>
        <begin position="140"/>
        <end position="163"/>
    </location>
</feature>
<feature type="domain" description="GGDEF" evidence="2">
    <location>
        <begin position="278"/>
        <end position="414"/>
    </location>
</feature>
<dbReference type="PANTHER" id="PTHR45138">
    <property type="entry name" value="REGULATORY COMPONENTS OF SENSORY TRANSDUCTION SYSTEM"/>
    <property type="match status" value="1"/>
</dbReference>
<dbReference type="InterPro" id="IPR050469">
    <property type="entry name" value="Diguanylate_Cyclase"/>
</dbReference>